<evidence type="ECO:0000313" key="6">
    <source>
        <dbReference type="Proteomes" id="UP000095300"/>
    </source>
</evidence>
<evidence type="ECO:0000256" key="1">
    <source>
        <dbReference type="ARBA" id="ARBA00004613"/>
    </source>
</evidence>
<accession>A0A1I8Q913</accession>
<protein>
    <recommendedName>
        <fullName evidence="4">Single domain-containing protein</fullName>
    </recommendedName>
</protein>
<dbReference type="PANTHER" id="PTHR39957:SF2">
    <property type="entry name" value="GEO11553P1"/>
    <property type="match status" value="1"/>
</dbReference>
<dbReference type="SMART" id="SM01318">
    <property type="entry name" value="SVWC"/>
    <property type="match status" value="1"/>
</dbReference>
<dbReference type="OrthoDB" id="7390288at2759"/>
<keyword evidence="3" id="KW-0732">Signal</keyword>
<gene>
    <name evidence="5" type="primary">106084125</name>
</gene>
<dbReference type="InterPro" id="IPR053308">
    <property type="entry name" value="Vago-like"/>
</dbReference>
<evidence type="ECO:0000259" key="4">
    <source>
        <dbReference type="SMART" id="SM01318"/>
    </source>
</evidence>
<sequence length="106" mass="12054">MGNTMSSKLFLTLAAFLAFIAIVASQGAFYLGNRRHPTLDGHCYDNDNDLTLKIDETIYPTLPGKCFKLYCRDDYVLQYNYCPRRPLPCTGHPDFSKPFPECCNCD</sequence>
<proteinExistence type="predicted"/>
<evidence type="ECO:0000256" key="3">
    <source>
        <dbReference type="SAM" id="SignalP"/>
    </source>
</evidence>
<feature type="signal peptide" evidence="3">
    <location>
        <begin position="1"/>
        <end position="25"/>
    </location>
</feature>
<dbReference type="Proteomes" id="UP000095300">
    <property type="component" value="Unassembled WGS sequence"/>
</dbReference>
<keyword evidence="6" id="KW-1185">Reference proteome</keyword>
<dbReference type="GO" id="GO:0005576">
    <property type="term" value="C:extracellular region"/>
    <property type="evidence" value="ECO:0007669"/>
    <property type="project" value="UniProtKB-SubCell"/>
</dbReference>
<feature type="chain" id="PRO_5009327971" description="Single domain-containing protein" evidence="3">
    <location>
        <begin position="26"/>
        <end position="106"/>
    </location>
</feature>
<reference evidence="5" key="1">
    <citation type="submission" date="2020-05" db="UniProtKB">
        <authorList>
            <consortium name="EnsemblMetazoa"/>
        </authorList>
    </citation>
    <scope>IDENTIFICATION</scope>
    <source>
        <strain evidence="5">USDA</strain>
    </source>
</reference>
<dbReference type="InterPro" id="IPR029277">
    <property type="entry name" value="SVWC_dom"/>
</dbReference>
<dbReference type="EnsemblMetazoa" id="SCAU014978-RB">
    <property type="protein sequence ID" value="SCAU014978-PB"/>
    <property type="gene ID" value="SCAU014978"/>
</dbReference>
<dbReference type="Pfam" id="PF15430">
    <property type="entry name" value="SVWC"/>
    <property type="match status" value="1"/>
</dbReference>
<dbReference type="VEuPathDB" id="VectorBase:SCAU014978"/>
<feature type="domain" description="Single" evidence="4">
    <location>
        <begin position="43"/>
        <end position="105"/>
    </location>
</feature>
<comment type="subcellular location">
    <subcellularLocation>
        <location evidence="1">Secreted</location>
    </subcellularLocation>
</comment>
<organism evidence="5 6">
    <name type="scientific">Stomoxys calcitrans</name>
    <name type="common">Stable fly</name>
    <name type="synonym">Conops calcitrans</name>
    <dbReference type="NCBI Taxonomy" id="35570"/>
    <lineage>
        <taxon>Eukaryota</taxon>
        <taxon>Metazoa</taxon>
        <taxon>Ecdysozoa</taxon>
        <taxon>Arthropoda</taxon>
        <taxon>Hexapoda</taxon>
        <taxon>Insecta</taxon>
        <taxon>Pterygota</taxon>
        <taxon>Neoptera</taxon>
        <taxon>Endopterygota</taxon>
        <taxon>Diptera</taxon>
        <taxon>Brachycera</taxon>
        <taxon>Muscomorpha</taxon>
        <taxon>Muscoidea</taxon>
        <taxon>Muscidae</taxon>
        <taxon>Stomoxys</taxon>
    </lineage>
</organism>
<dbReference type="AlphaFoldDB" id="A0A1I8Q913"/>
<evidence type="ECO:0000313" key="5">
    <source>
        <dbReference type="EnsemblMetazoa" id="SCAU014978-PB"/>
    </source>
</evidence>
<evidence type="ECO:0000256" key="2">
    <source>
        <dbReference type="ARBA" id="ARBA00022525"/>
    </source>
</evidence>
<dbReference type="KEGG" id="scac:106084125"/>
<keyword evidence="2" id="KW-0964">Secreted</keyword>
<dbReference type="PANTHER" id="PTHR39957">
    <property type="entry name" value="AT09846P1-RELATED"/>
    <property type="match status" value="1"/>
</dbReference>
<name>A0A1I8Q913_STOCA</name>